<evidence type="ECO:0000313" key="1">
    <source>
        <dbReference type="EMBL" id="KAK8196037.1"/>
    </source>
</evidence>
<dbReference type="EMBL" id="JAMKPW020000042">
    <property type="protein sequence ID" value="KAK8196037.1"/>
    <property type="molecule type" value="Genomic_DNA"/>
</dbReference>
<comment type="caution">
    <text evidence="1">The sequence shown here is derived from an EMBL/GenBank/DDBJ whole genome shotgun (WGS) entry which is preliminary data.</text>
</comment>
<keyword evidence="2" id="KW-1185">Reference proteome</keyword>
<accession>A0ACC3S4I2</accession>
<evidence type="ECO:0000313" key="2">
    <source>
        <dbReference type="Proteomes" id="UP001320706"/>
    </source>
</evidence>
<gene>
    <name evidence="1" type="ORF">M8818_007189</name>
</gene>
<dbReference type="Proteomes" id="UP001320706">
    <property type="component" value="Unassembled WGS sequence"/>
</dbReference>
<sequence>MKSHSSLALVAFAQLACAAPFLERRQFGEQGANQFAPSAGFPAPSGGFAAPSGGFGAPFGGFPAPSAGFPAPSGGFAAPSGGFAAGGFPTGAFPSGSFAAPSGTGAPSLQARQFGDQGARPFFAPSGGFPAPSAGFPAPSGGFAAPSGGFPAGGFPTGAFPSGGFAAPSGTGAPSLQARQFGEQGHDHPFFAPSGGFPAPSGGFAAPSGAAPFSAASSFSAAAAPSVSVSPYNGTIVAPVALACGTGVLLSTGVASSAAAASTAAAAGSATTTDGPIGYASSNGGTTGGQGGTNTTVSSLAQFTAAVTDDDTAAVIVVSGTITGSTQVRVGSNKSIIGADSSAGLVGIGLYIKGVSNVIVRNLAISKVLADNGDAIGIQASTNVWVDHCDLSSDRDHDKDFYDGLCDITHASDWITVSNTYFHDHFKASLVGHSDSNGDEDTGFLHVTYANNYWSNINSRTPSIRFGTGHIFNSYFDTMDTGVNTRTGAQVLVESNVFVDVSSPLESEDSDETGSAVSKDNDFGSGSDTAPEGTLTTVPYDYTVLGSDAVKAAVVGTAGNTLTLPVVLAFTGVLAAYCTYLVVSNITADSKPPLQRSNAIRRPRRNTAQVPVPGELVEPQQDGLDDDVAETLADDDVPEEGREPGQGIKGLLYHIAEEQAKRQAYIHRGTRCDSCGEIPIKGIRWKCINCPDYDLCSTCEQNQSAPHPKTHLFTKIRIPIPTLAQPHQVHSLWYPGDPRRRWPSLDPAIRERLKETYELEDVQVEAWYDQFTCIANVPFENDPCKLNAAIDRRAFNKAMSPDTRPPVSSNFLYERMFNFYDTNGDELIGLNEFVDGLVYLIKPKNRPLARALKGFDVDGDGIVGRQDFLRMLSAKWGVHKFMIQEMLAADEMEVRRNMANDIVASSQPISAAFGAEDVPFGQTRIPDHKALDAFGDVQISGEGVHRNVVLPDETLAYNPGYEVPEMEEDYGNEVLYKVVQEGFNEMLDPLFKTKEEMAILVQETREERRRLRTEIDDFVKQKQAFQEELRAGSELDPLLATAHESYSARNTRAASPSPSPREEPAPAPQRPSQQEMAQEIDLHIRGGVGLIPTDHDTLDSLEAEIHAQPLDQLLAESGYFIASEDEEEEGDDEAGELAAHLPTLRGGYDPPTPDPGSPSPEIADPTLPQNRPVVTPNLSPMHLSPSSPPTPDPPTQSPAGLSPLDTSLDGPPGPPSIARLEYLASLDEEERLIQERGGPGRMSFAEVEEVVRAGRERGSLELVGVVESWLEWASF</sequence>
<organism evidence="1 2">
    <name type="scientific">Zalaria obscura</name>
    <dbReference type="NCBI Taxonomy" id="2024903"/>
    <lineage>
        <taxon>Eukaryota</taxon>
        <taxon>Fungi</taxon>
        <taxon>Dikarya</taxon>
        <taxon>Ascomycota</taxon>
        <taxon>Pezizomycotina</taxon>
        <taxon>Dothideomycetes</taxon>
        <taxon>Dothideomycetidae</taxon>
        <taxon>Dothideales</taxon>
        <taxon>Zalariaceae</taxon>
        <taxon>Zalaria</taxon>
    </lineage>
</organism>
<reference evidence="1" key="1">
    <citation type="submission" date="2024-02" db="EMBL/GenBank/DDBJ databases">
        <title>Metagenome Assembled Genome of Zalaria obscura JY119.</title>
        <authorList>
            <person name="Vighnesh L."/>
            <person name="Jagadeeshwari U."/>
            <person name="Venkata Ramana C."/>
            <person name="Sasikala C."/>
        </authorList>
    </citation>
    <scope>NUCLEOTIDE SEQUENCE</scope>
    <source>
        <strain evidence="1">JY119</strain>
    </source>
</reference>
<name>A0ACC3S4I2_9PEZI</name>
<proteinExistence type="predicted"/>
<protein>
    <submittedName>
        <fullName evidence="1">Uncharacterized protein</fullName>
    </submittedName>
</protein>